<feature type="chain" id="PRO_5030083060" evidence="2">
    <location>
        <begin position="33"/>
        <end position="289"/>
    </location>
</feature>
<keyword evidence="1 2" id="KW-0732">Signal</keyword>
<feature type="signal peptide" evidence="2">
    <location>
        <begin position="1"/>
        <end position="32"/>
    </location>
</feature>
<dbReference type="OrthoDB" id="9790048at2"/>
<dbReference type="Gene3D" id="3.40.190.10">
    <property type="entry name" value="Periplasmic binding protein-like II"/>
    <property type="match status" value="2"/>
</dbReference>
<name>A0A3S1IJ08_9CYAN</name>
<accession>A0A3S1IJ08</accession>
<feature type="domain" description="PBP" evidence="3">
    <location>
        <begin position="33"/>
        <end position="273"/>
    </location>
</feature>
<dbReference type="PANTHER" id="PTHR30570:SF1">
    <property type="entry name" value="PHOSPHATE-BINDING PROTEIN PSTS"/>
    <property type="match status" value="1"/>
</dbReference>
<sequence>MKFYFTNVLLSLLAASSLITGLSGCNSNNSNASAKTQQEVKEVKIGGSSSTYPIMKILTDAYSAKVTTTTANFAAPSQSEAAIAGVKEGVFDVASISKQVKPEEKDNNLDYYEVAQDALLVATHPSVKGVTNLTTENLKAIYSGKMTNWKQLGGSDAKIVVLDRPEDESAKKLLRKHYLGESLKNSPNAVVMRKENDLITAIQNTQHSIGAFSLGYAVSNKVPVNKLSLDGIEPTPDNIRSKKYKMVRHISLVSPKTPKPAAKEMINFALSAEATKILSKSGFVSSSQK</sequence>
<dbReference type="EMBL" id="RSCL01000030">
    <property type="protein sequence ID" value="RUS98051.1"/>
    <property type="molecule type" value="Genomic_DNA"/>
</dbReference>
<dbReference type="AlphaFoldDB" id="A0A3S1IJ08"/>
<keyword evidence="5" id="KW-1185">Reference proteome</keyword>
<proteinExistence type="predicted"/>
<dbReference type="Proteomes" id="UP000271624">
    <property type="component" value="Unassembled WGS sequence"/>
</dbReference>
<dbReference type="InterPro" id="IPR024370">
    <property type="entry name" value="PBP_domain"/>
</dbReference>
<comment type="caution">
    <text evidence="4">The sequence shown here is derived from an EMBL/GenBank/DDBJ whole genome shotgun (WGS) entry which is preliminary data.</text>
</comment>
<reference evidence="4" key="1">
    <citation type="submission" date="2018-12" db="EMBL/GenBank/DDBJ databases">
        <authorList>
            <person name="Will S."/>
            <person name="Neumann-Schaal M."/>
            <person name="Henke P."/>
        </authorList>
    </citation>
    <scope>NUCLEOTIDE SEQUENCE</scope>
    <source>
        <strain evidence="4">PCC 7102</strain>
    </source>
</reference>
<evidence type="ECO:0000313" key="5">
    <source>
        <dbReference type="Proteomes" id="UP000271624"/>
    </source>
</evidence>
<evidence type="ECO:0000313" key="4">
    <source>
        <dbReference type="EMBL" id="RUS98051.1"/>
    </source>
</evidence>
<dbReference type="InterPro" id="IPR050811">
    <property type="entry name" value="Phosphate_ABC_transporter"/>
</dbReference>
<dbReference type="SUPFAM" id="SSF53850">
    <property type="entry name" value="Periplasmic binding protein-like II"/>
    <property type="match status" value="1"/>
</dbReference>
<reference evidence="4" key="2">
    <citation type="journal article" date="2019" name="Genome Biol. Evol.">
        <title>Day and night: Metabolic profiles and evolutionary relationships of six axenic non-marine cyanobacteria.</title>
        <authorList>
            <person name="Will S.E."/>
            <person name="Henke P."/>
            <person name="Boedeker C."/>
            <person name="Huang S."/>
            <person name="Brinkmann H."/>
            <person name="Rohde M."/>
            <person name="Jarek M."/>
            <person name="Friedl T."/>
            <person name="Seufert S."/>
            <person name="Schumacher M."/>
            <person name="Overmann J."/>
            <person name="Neumann-Schaal M."/>
            <person name="Petersen J."/>
        </authorList>
    </citation>
    <scope>NUCLEOTIDE SEQUENCE [LARGE SCALE GENOMIC DNA]</scope>
    <source>
        <strain evidence="4">PCC 7102</strain>
    </source>
</reference>
<dbReference type="PROSITE" id="PS51257">
    <property type="entry name" value="PROKAR_LIPOPROTEIN"/>
    <property type="match status" value="1"/>
</dbReference>
<dbReference type="Pfam" id="PF12849">
    <property type="entry name" value="PBP_like_2"/>
    <property type="match status" value="1"/>
</dbReference>
<dbReference type="RefSeq" id="WP_127086300.1">
    <property type="nucleotide sequence ID" value="NZ_RSCL01000030.1"/>
</dbReference>
<evidence type="ECO:0000256" key="2">
    <source>
        <dbReference type="SAM" id="SignalP"/>
    </source>
</evidence>
<gene>
    <name evidence="4" type="primary">pstS</name>
    <name evidence="4" type="ORF">DSM106972_082700</name>
</gene>
<protein>
    <submittedName>
        <fullName evidence="4">Phosphate-binding protein PstS</fullName>
    </submittedName>
</protein>
<dbReference type="PANTHER" id="PTHR30570">
    <property type="entry name" value="PERIPLASMIC PHOSPHATE BINDING COMPONENT OF PHOSPHATE ABC TRANSPORTER"/>
    <property type="match status" value="1"/>
</dbReference>
<organism evidence="4 5">
    <name type="scientific">Dulcicalothrix desertica PCC 7102</name>
    <dbReference type="NCBI Taxonomy" id="232991"/>
    <lineage>
        <taxon>Bacteria</taxon>
        <taxon>Bacillati</taxon>
        <taxon>Cyanobacteriota</taxon>
        <taxon>Cyanophyceae</taxon>
        <taxon>Nostocales</taxon>
        <taxon>Calotrichaceae</taxon>
        <taxon>Dulcicalothrix</taxon>
    </lineage>
</organism>
<evidence type="ECO:0000256" key="1">
    <source>
        <dbReference type="ARBA" id="ARBA00022729"/>
    </source>
</evidence>
<evidence type="ECO:0000259" key="3">
    <source>
        <dbReference type="Pfam" id="PF12849"/>
    </source>
</evidence>